<proteinExistence type="evidence at transcript level"/>
<evidence type="ECO:0008006" key="3">
    <source>
        <dbReference type="Google" id="ProtNLM"/>
    </source>
</evidence>
<name>S6B0B8_BABBO</name>
<organism evidence="2">
    <name type="scientific">Babesia bovis</name>
    <dbReference type="NCBI Taxonomy" id="5865"/>
    <lineage>
        <taxon>Eukaryota</taxon>
        <taxon>Sar</taxon>
        <taxon>Alveolata</taxon>
        <taxon>Apicomplexa</taxon>
        <taxon>Aconoidasida</taxon>
        <taxon>Piroplasmida</taxon>
        <taxon>Babesiidae</taxon>
        <taxon>Babesia</taxon>
    </lineage>
</organism>
<sequence>MRRSFATAWLMASLTCANSLRSVYNLVSSTRSSFFNRDRFSSISRRTSINCSWNFLECLSRWNCRNDRSIKNSGVVFSILMRLSSMLYPRWNELSNLLALPMKMALASSGLMPRSIIIITRPCSSRPLLPARPAICMYSPEVMSLLVCPSHLLRLVNTTHLAGMLTPIEKVSVLNSTLIRPSWNNISIISLMMGRSPP</sequence>
<protein>
    <recommendedName>
        <fullName evidence="3">Secreted protein</fullName>
    </recommendedName>
</protein>
<reference evidence="2" key="1">
    <citation type="journal article" date="2014" name="BMC Genomics">
        <title>The Babesia bovis gene and promoter model: an update from full-length EST analysis.</title>
        <authorList>
            <person name="Yamagishi J."/>
            <person name="Wakaguri H."/>
            <person name="Yokoyama N."/>
            <person name="Yamashita R."/>
            <person name="Suzuki Y."/>
            <person name="Xuan X."/>
            <person name="Igarashi I."/>
        </authorList>
    </citation>
    <scope>NUCLEOTIDE SEQUENCE</scope>
    <source>
        <strain evidence="2">Texas</strain>
    </source>
</reference>
<accession>S6B0B8</accession>
<keyword evidence="1" id="KW-0732">Signal</keyword>
<evidence type="ECO:0000313" key="2">
    <source>
        <dbReference type="EMBL" id="BAN64743.1"/>
    </source>
</evidence>
<dbReference type="AlphaFoldDB" id="S6B0B8"/>
<feature type="chain" id="PRO_5004536269" description="Secreted protein" evidence="1">
    <location>
        <begin position="20"/>
        <end position="198"/>
    </location>
</feature>
<evidence type="ECO:0000256" key="1">
    <source>
        <dbReference type="SAM" id="SignalP"/>
    </source>
</evidence>
<feature type="signal peptide" evidence="1">
    <location>
        <begin position="1"/>
        <end position="19"/>
    </location>
</feature>
<dbReference type="EMBL" id="AK440949">
    <property type="protein sequence ID" value="BAN64743.1"/>
    <property type="molecule type" value="mRNA"/>
</dbReference>